<reference evidence="1" key="1">
    <citation type="submission" date="2020-03" db="EMBL/GenBank/DDBJ databases">
        <title>The deep terrestrial virosphere.</title>
        <authorList>
            <person name="Holmfeldt K."/>
            <person name="Nilsson E."/>
            <person name="Simone D."/>
            <person name="Lopez-Fernandez M."/>
            <person name="Wu X."/>
            <person name="de Brujin I."/>
            <person name="Lundin D."/>
            <person name="Andersson A."/>
            <person name="Bertilsson S."/>
            <person name="Dopson M."/>
        </authorList>
    </citation>
    <scope>NUCLEOTIDE SEQUENCE</scope>
    <source>
        <strain evidence="2">MM415A04362</strain>
        <strain evidence="3">MM415B04844</strain>
        <strain evidence="1">TM448A02218</strain>
    </source>
</reference>
<dbReference type="EMBL" id="MT141729">
    <property type="protein sequence ID" value="QJA69705.1"/>
    <property type="molecule type" value="Genomic_DNA"/>
</dbReference>
<evidence type="ECO:0000313" key="1">
    <source>
        <dbReference type="EMBL" id="QJA51600.1"/>
    </source>
</evidence>
<name>A0A6H1ZWM0_9ZZZZ</name>
<dbReference type="EMBL" id="MT143040">
    <property type="protein sequence ID" value="QJA92132.1"/>
    <property type="molecule type" value="Genomic_DNA"/>
</dbReference>
<accession>A0A6H1ZWM0</accession>
<evidence type="ECO:0000313" key="3">
    <source>
        <dbReference type="EMBL" id="QJA92132.1"/>
    </source>
</evidence>
<organism evidence="1">
    <name type="scientific">viral metagenome</name>
    <dbReference type="NCBI Taxonomy" id="1070528"/>
    <lineage>
        <taxon>unclassified sequences</taxon>
        <taxon>metagenomes</taxon>
        <taxon>organismal metagenomes</taxon>
    </lineage>
</organism>
<protein>
    <submittedName>
        <fullName evidence="1">Uncharacterized protein</fullName>
    </submittedName>
</protein>
<dbReference type="AlphaFoldDB" id="A0A6H1ZWM0"/>
<dbReference type="EMBL" id="MT144276">
    <property type="protein sequence ID" value="QJA51600.1"/>
    <property type="molecule type" value="Genomic_DNA"/>
</dbReference>
<sequence>MNLCGDDHVEICYEEGRNCPACELLKKISDLEDEIYNLKEKIEELQEAE</sequence>
<gene>
    <name evidence="2" type="ORF">MM415A04362_0008</name>
    <name evidence="3" type="ORF">MM415B04844_0007</name>
    <name evidence="1" type="ORF">TM448A02218_0011</name>
</gene>
<evidence type="ECO:0000313" key="2">
    <source>
        <dbReference type="EMBL" id="QJA69705.1"/>
    </source>
</evidence>
<proteinExistence type="predicted"/>